<evidence type="ECO:0000313" key="2">
    <source>
        <dbReference type="Proteomes" id="UP000607653"/>
    </source>
</evidence>
<keyword evidence="2" id="KW-1185">Reference proteome</keyword>
<accession>A0A822Z1W2</accession>
<protein>
    <submittedName>
        <fullName evidence="1">Uncharacterized protein</fullName>
    </submittedName>
</protein>
<name>A0A822Z1W2_NELNU</name>
<organism evidence="1 2">
    <name type="scientific">Nelumbo nucifera</name>
    <name type="common">Sacred lotus</name>
    <dbReference type="NCBI Taxonomy" id="4432"/>
    <lineage>
        <taxon>Eukaryota</taxon>
        <taxon>Viridiplantae</taxon>
        <taxon>Streptophyta</taxon>
        <taxon>Embryophyta</taxon>
        <taxon>Tracheophyta</taxon>
        <taxon>Spermatophyta</taxon>
        <taxon>Magnoliopsida</taxon>
        <taxon>Proteales</taxon>
        <taxon>Nelumbonaceae</taxon>
        <taxon>Nelumbo</taxon>
    </lineage>
</organism>
<sequence>MFGFGPSSNYFMSYGSTKVGGSSKFQALGSDG</sequence>
<evidence type="ECO:0000313" key="1">
    <source>
        <dbReference type="EMBL" id="DAD37459.1"/>
    </source>
</evidence>
<dbReference type="EMBL" id="DUZY01000004">
    <property type="protein sequence ID" value="DAD37459.1"/>
    <property type="molecule type" value="Genomic_DNA"/>
</dbReference>
<gene>
    <name evidence="1" type="ORF">HUJ06_008101</name>
</gene>
<comment type="caution">
    <text evidence="1">The sequence shown here is derived from an EMBL/GenBank/DDBJ whole genome shotgun (WGS) entry which is preliminary data.</text>
</comment>
<dbReference type="AlphaFoldDB" id="A0A822Z1W2"/>
<reference evidence="1 2" key="1">
    <citation type="journal article" date="2020" name="Mol. Biol. Evol.">
        <title>Distinct Expression and Methylation Patterns for Genes with Different Fates following a Single Whole-Genome Duplication in Flowering Plants.</title>
        <authorList>
            <person name="Shi T."/>
            <person name="Rahmani R.S."/>
            <person name="Gugger P.F."/>
            <person name="Wang M."/>
            <person name="Li H."/>
            <person name="Zhang Y."/>
            <person name="Li Z."/>
            <person name="Wang Q."/>
            <person name="Van de Peer Y."/>
            <person name="Marchal K."/>
            <person name="Chen J."/>
        </authorList>
    </citation>
    <scope>NUCLEOTIDE SEQUENCE [LARGE SCALE GENOMIC DNA]</scope>
    <source>
        <tissue evidence="1">Leaf</tissue>
    </source>
</reference>
<proteinExistence type="predicted"/>
<dbReference type="Proteomes" id="UP000607653">
    <property type="component" value="Unassembled WGS sequence"/>
</dbReference>